<dbReference type="Gene3D" id="3.40.630.30">
    <property type="match status" value="1"/>
</dbReference>
<keyword evidence="5" id="KW-1185">Reference proteome</keyword>
<dbReference type="RefSeq" id="WP_168819754.1">
    <property type="nucleotide sequence ID" value="NZ_CP051217.1"/>
</dbReference>
<dbReference type="Pfam" id="PF00583">
    <property type="entry name" value="Acetyltransf_1"/>
    <property type="match status" value="1"/>
</dbReference>
<dbReference type="PANTHER" id="PTHR43877:SF2">
    <property type="entry name" value="AMINOALKYLPHOSPHONATE N-ACETYLTRANSFERASE-RELATED"/>
    <property type="match status" value="1"/>
</dbReference>
<dbReference type="InterPro" id="IPR050832">
    <property type="entry name" value="Bact_Acetyltransf"/>
</dbReference>
<keyword evidence="2" id="KW-0012">Acyltransferase</keyword>
<reference evidence="4 5" key="1">
    <citation type="submission" date="2020-04" db="EMBL/GenBank/DDBJ databases">
        <title>Genome sequence for Sphingorhabdus sp. strain M1.</title>
        <authorList>
            <person name="Park S.-J."/>
        </authorList>
    </citation>
    <scope>NUCLEOTIDE SEQUENCE [LARGE SCALE GENOMIC DNA]</scope>
    <source>
        <strain evidence="4 5">JK6</strain>
    </source>
</reference>
<dbReference type="GO" id="GO:0016747">
    <property type="term" value="F:acyltransferase activity, transferring groups other than amino-acyl groups"/>
    <property type="evidence" value="ECO:0007669"/>
    <property type="project" value="InterPro"/>
</dbReference>
<dbReference type="CDD" id="cd04301">
    <property type="entry name" value="NAT_SF"/>
    <property type="match status" value="1"/>
</dbReference>
<dbReference type="AlphaFoldDB" id="A0A6H2DPC7"/>
<name>A0A6H2DPC7_9SPHN</name>
<keyword evidence="1 4" id="KW-0808">Transferase</keyword>
<dbReference type="PROSITE" id="PS51186">
    <property type="entry name" value="GNAT"/>
    <property type="match status" value="1"/>
</dbReference>
<evidence type="ECO:0000313" key="5">
    <source>
        <dbReference type="Proteomes" id="UP000501600"/>
    </source>
</evidence>
<dbReference type="EMBL" id="CP051217">
    <property type="protein sequence ID" value="QJB69611.1"/>
    <property type="molecule type" value="Genomic_DNA"/>
</dbReference>
<organism evidence="4 5">
    <name type="scientific">Parasphingorhabdus halotolerans</name>
    <dbReference type="NCBI Taxonomy" id="2725558"/>
    <lineage>
        <taxon>Bacteria</taxon>
        <taxon>Pseudomonadati</taxon>
        <taxon>Pseudomonadota</taxon>
        <taxon>Alphaproteobacteria</taxon>
        <taxon>Sphingomonadales</taxon>
        <taxon>Sphingomonadaceae</taxon>
        <taxon>Parasphingorhabdus</taxon>
    </lineage>
</organism>
<evidence type="ECO:0000256" key="2">
    <source>
        <dbReference type="ARBA" id="ARBA00023315"/>
    </source>
</evidence>
<dbReference type="PANTHER" id="PTHR43877">
    <property type="entry name" value="AMINOALKYLPHOSPHONATE N-ACETYLTRANSFERASE-RELATED-RELATED"/>
    <property type="match status" value="1"/>
</dbReference>
<evidence type="ECO:0000259" key="3">
    <source>
        <dbReference type="PROSITE" id="PS51186"/>
    </source>
</evidence>
<feature type="domain" description="N-acetyltransferase" evidence="3">
    <location>
        <begin position="1"/>
        <end position="163"/>
    </location>
</feature>
<accession>A0A6H2DPC7</accession>
<dbReference type="SUPFAM" id="SSF55729">
    <property type="entry name" value="Acyl-CoA N-acyltransferases (Nat)"/>
    <property type="match status" value="1"/>
</dbReference>
<proteinExistence type="predicted"/>
<evidence type="ECO:0000256" key="1">
    <source>
        <dbReference type="ARBA" id="ARBA00022679"/>
    </source>
</evidence>
<dbReference type="InterPro" id="IPR016181">
    <property type="entry name" value="Acyl_CoA_acyltransferase"/>
</dbReference>
<dbReference type="InterPro" id="IPR000182">
    <property type="entry name" value="GNAT_dom"/>
</dbReference>
<dbReference type="KEGG" id="phao:HF685_10245"/>
<dbReference type="Proteomes" id="UP000501600">
    <property type="component" value="Chromosome"/>
</dbReference>
<gene>
    <name evidence="4" type="ORF">HF685_10245</name>
</gene>
<sequence>MKIAVAQASDIRALHLLVESAYRGDSAKKGWTHEADLLGGQRTDLASLKTILDDPGQAMLTARDYGDGLIGCVQLERKSSDTAYLGMLTVHPDIQAKGLGKELLAASEEFVASQWQVGAIEMTVIKQRLELIAYYERRGYAMTGEKRPFPLDDPKYGMPKTRELEFLVLRKAL</sequence>
<protein>
    <submittedName>
        <fullName evidence="4">GNAT family N-acetyltransferase</fullName>
    </submittedName>
</protein>
<evidence type="ECO:0000313" key="4">
    <source>
        <dbReference type="EMBL" id="QJB69611.1"/>
    </source>
</evidence>